<dbReference type="AlphaFoldDB" id="A0A7M1WEK5"/>
<accession>A0A7M1WEK5</accession>
<feature type="domain" description="Glycosyl transferase family 1" evidence="1">
    <location>
        <begin position="182"/>
        <end position="338"/>
    </location>
</feature>
<dbReference type="Pfam" id="PF13439">
    <property type="entry name" value="Glyco_transf_4"/>
    <property type="match status" value="1"/>
</dbReference>
<dbReference type="Pfam" id="PF00534">
    <property type="entry name" value="Glycos_transf_1"/>
    <property type="match status" value="1"/>
</dbReference>
<dbReference type="GO" id="GO:0016757">
    <property type="term" value="F:glycosyltransferase activity"/>
    <property type="evidence" value="ECO:0007669"/>
    <property type="project" value="UniProtKB-KW"/>
</dbReference>
<keyword evidence="3" id="KW-0328">Glycosyltransferase</keyword>
<dbReference type="Gene3D" id="3.40.50.2000">
    <property type="entry name" value="Glycogen Phosphorylase B"/>
    <property type="match status" value="2"/>
</dbReference>
<dbReference type="PANTHER" id="PTHR12526:SF638">
    <property type="entry name" value="SPORE COAT PROTEIN SA"/>
    <property type="match status" value="1"/>
</dbReference>
<dbReference type="EC" id="2.4.1.-" evidence="3"/>
<feature type="domain" description="Glycosyltransferase subfamily 4-like N-terminal" evidence="2">
    <location>
        <begin position="9"/>
        <end position="168"/>
    </location>
</feature>
<reference evidence="3" key="1">
    <citation type="submission" date="2020-08" db="EMBL/GenBank/DDBJ databases">
        <title>Genetic structure, function and evolution of capsule biosynthesis loci in Vibrio parahaemolyticus.</title>
        <authorList>
            <person name="Li L."/>
            <person name="Bian S."/>
        </authorList>
    </citation>
    <scope>NUCLEOTIDE SEQUENCE</scope>
    <source>
        <strain evidence="3">VP439</strain>
    </source>
</reference>
<evidence type="ECO:0000313" key="3">
    <source>
        <dbReference type="EMBL" id="QOS25524.1"/>
    </source>
</evidence>
<proteinExistence type="predicted"/>
<sequence length="366" mass="41432">MVIAPSKAYGGGEAYINNLVDKLHKNNVEVILFCASSILMKKVEGKVSRIILVPDFTSLGLSTITSIFKINQILKRDKIDAVFLNGLPEIGVYSRFISSNKIICIGHSNEEWLKEAWNKNLKRALKNIITFKFENHITKFIAINNIAMENVSHRENLFKNTEVIYNGVPEIKWSLNDETYSKNEIVFGRISRLCPGKGNEYLLSAFQRLCKKYNEQKFKLLIAGEGEEKNKLKKIVIDLGLKGKVDFLGHIAPLDFFKNIDCMVSPSDMEATPLVILEAMSCRIPILATNVGGVPELISHNVSGFLYESKSVSSCFNALEDYVLDINKYTTLSEHAYNEYLSKFTIEKCFNKTYSLICEVGERRNV</sequence>
<protein>
    <submittedName>
        <fullName evidence="3">N-acetyl-alpha-D-glucosaminyl L-malate synthase</fullName>
        <ecNumber evidence="3">2.4.1.-</ecNumber>
    </submittedName>
</protein>
<organism evidence="3">
    <name type="scientific">Vibrio parahaemolyticus</name>
    <dbReference type="NCBI Taxonomy" id="670"/>
    <lineage>
        <taxon>Bacteria</taxon>
        <taxon>Pseudomonadati</taxon>
        <taxon>Pseudomonadota</taxon>
        <taxon>Gammaproteobacteria</taxon>
        <taxon>Vibrionales</taxon>
        <taxon>Vibrionaceae</taxon>
        <taxon>Vibrio</taxon>
    </lineage>
</organism>
<dbReference type="GO" id="GO:1901135">
    <property type="term" value="P:carbohydrate derivative metabolic process"/>
    <property type="evidence" value="ECO:0007669"/>
    <property type="project" value="UniProtKB-ARBA"/>
</dbReference>
<dbReference type="InterPro" id="IPR001296">
    <property type="entry name" value="Glyco_trans_1"/>
</dbReference>
<dbReference type="SUPFAM" id="SSF53756">
    <property type="entry name" value="UDP-Glycosyltransferase/glycogen phosphorylase"/>
    <property type="match status" value="1"/>
</dbReference>
<dbReference type="PANTHER" id="PTHR12526">
    <property type="entry name" value="GLYCOSYLTRANSFERASE"/>
    <property type="match status" value="1"/>
</dbReference>
<dbReference type="InterPro" id="IPR028098">
    <property type="entry name" value="Glyco_trans_4-like_N"/>
</dbReference>
<evidence type="ECO:0000259" key="1">
    <source>
        <dbReference type="Pfam" id="PF00534"/>
    </source>
</evidence>
<name>A0A7M1WEK5_VIBPH</name>
<gene>
    <name evidence="3" type="primary">bshA</name>
    <name evidence="3" type="ORF">VP439_00015</name>
</gene>
<evidence type="ECO:0000259" key="2">
    <source>
        <dbReference type="Pfam" id="PF13439"/>
    </source>
</evidence>
<dbReference type="CDD" id="cd03801">
    <property type="entry name" value="GT4_PimA-like"/>
    <property type="match status" value="1"/>
</dbReference>
<keyword evidence="3" id="KW-0808">Transferase</keyword>
<dbReference type="EMBL" id="MT898297">
    <property type="protein sequence ID" value="QOS25524.1"/>
    <property type="molecule type" value="Genomic_DNA"/>
</dbReference>